<dbReference type="PANTHER" id="PTHR43191:SF2">
    <property type="entry name" value="RRNA METHYLTRANSFERASE 3, MITOCHONDRIAL"/>
    <property type="match status" value="1"/>
</dbReference>
<gene>
    <name evidence="6" type="ORF">EWH70_03510</name>
</gene>
<dbReference type="Pfam" id="PF22435">
    <property type="entry name" value="MRM3-like_sub_bind"/>
    <property type="match status" value="1"/>
</dbReference>
<keyword evidence="3 6" id="KW-0808">Transferase</keyword>
<feature type="domain" description="MRM3-like substrate binding" evidence="5">
    <location>
        <begin position="28"/>
        <end position="99"/>
    </location>
</feature>
<dbReference type="Pfam" id="PF00588">
    <property type="entry name" value="SpoU_methylase"/>
    <property type="match status" value="1"/>
</dbReference>
<sequence>MELQQIGLQHPAASLVRDIQNNRTGIPRRTFVAEGLFENNIVLETGVPVETLLWCPDAAYSDEAKKRAAQLADRARRAYQISEKTLARLAERPNPDGLLSVARLPDWDPATFEFGDDALVLVTDALEIPGNLGTLLRTMDACGADCLVMTNRRTRMTHPKVLRSSQGMSIKVPSLDFDDVDDAIDWLKRNRFRVYIADTDDSVNYRELDYRGRTALVVGSERFGVSRPWYDAGFQRVGIPMLGSADSLNVSVSASVLLYEARAHKNGW</sequence>
<dbReference type="InterPro" id="IPR029064">
    <property type="entry name" value="Ribosomal_eL30-like_sf"/>
</dbReference>
<evidence type="ECO:0000259" key="4">
    <source>
        <dbReference type="Pfam" id="PF00588"/>
    </source>
</evidence>
<dbReference type="Proteomes" id="UP000292003">
    <property type="component" value="Unassembled WGS sequence"/>
</dbReference>
<dbReference type="Gene3D" id="3.30.1330.30">
    <property type="match status" value="1"/>
</dbReference>
<dbReference type="GO" id="GO:0008173">
    <property type="term" value="F:RNA methyltransferase activity"/>
    <property type="evidence" value="ECO:0007669"/>
    <property type="project" value="InterPro"/>
</dbReference>
<accession>A0A4Q7JCH1</accession>
<keyword evidence="2 6" id="KW-0489">Methyltransferase</keyword>
<evidence type="ECO:0000259" key="5">
    <source>
        <dbReference type="Pfam" id="PF22435"/>
    </source>
</evidence>
<comment type="similarity">
    <text evidence="1">Belongs to the class IV-like SAM-binding methyltransferase superfamily. RNA methyltransferase TrmH family.</text>
</comment>
<dbReference type="InterPro" id="IPR001537">
    <property type="entry name" value="SpoU_MeTrfase"/>
</dbReference>
<dbReference type="SUPFAM" id="SSF55315">
    <property type="entry name" value="L30e-like"/>
    <property type="match status" value="1"/>
</dbReference>
<dbReference type="GO" id="GO:0006396">
    <property type="term" value="P:RNA processing"/>
    <property type="evidence" value="ECO:0007669"/>
    <property type="project" value="InterPro"/>
</dbReference>
<dbReference type="OrthoDB" id="9785673at2"/>
<dbReference type="GO" id="GO:0032259">
    <property type="term" value="P:methylation"/>
    <property type="evidence" value="ECO:0007669"/>
    <property type="project" value="UniProtKB-KW"/>
</dbReference>
<evidence type="ECO:0000256" key="2">
    <source>
        <dbReference type="ARBA" id="ARBA00022603"/>
    </source>
</evidence>
<feature type="domain" description="tRNA/rRNA methyltransferase SpoU type" evidence="4">
    <location>
        <begin position="119"/>
        <end position="259"/>
    </location>
</feature>
<proteinExistence type="inferred from homology"/>
<name>A0A4Q7JCH1_9PSEU</name>
<comment type="caution">
    <text evidence="6">The sequence shown here is derived from an EMBL/GenBank/DDBJ whole genome shotgun (WGS) entry which is preliminary data.</text>
</comment>
<reference evidence="6 7" key="1">
    <citation type="submission" date="2019-02" db="EMBL/GenBank/DDBJ databases">
        <title>Draft genome sequence of Amycolatopsis sp. 8-3EHSu isolated from roots of Suaeda maritima.</title>
        <authorList>
            <person name="Duangmal K."/>
            <person name="Chantavorakit T."/>
        </authorList>
    </citation>
    <scope>NUCLEOTIDE SEQUENCE [LARGE SCALE GENOMIC DNA]</scope>
    <source>
        <strain evidence="6 7">8-3EHSu</strain>
    </source>
</reference>
<dbReference type="EMBL" id="SFCC01000002">
    <property type="protein sequence ID" value="RZQ64987.1"/>
    <property type="molecule type" value="Genomic_DNA"/>
</dbReference>
<protein>
    <submittedName>
        <fullName evidence="6">RNA methyltransferase</fullName>
    </submittedName>
</protein>
<dbReference type="InterPro" id="IPR053888">
    <property type="entry name" value="MRM3-like_sub_bind"/>
</dbReference>
<evidence type="ECO:0000313" key="6">
    <source>
        <dbReference type="EMBL" id="RZQ64987.1"/>
    </source>
</evidence>
<dbReference type="PANTHER" id="PTHR43191">
    <property type="entry name" value="RRNA METHYLTRANSFERASE 3"/>
    <property type="match status" value="1"/>
</dbReference>
<organism evidence="6 7">
    <name type="scientific">Amycolatopsis suaedae</name>
    <dbReference type="NCBI Taxonomy" id="2510978"/>
    <lineage>
        <taxon>Bacteria</taxon>
        <taxon>Bacillati</taxon>
        <taxon>Actinomycetota</taxon>
        <taxon>Actinomycetes</taxon>
        <taxon>Pseudonocardiales</taxon>
        <taxon>Pseudonocardiaceae</taxon>
        <taxon>Amycolatopsis</taxon>
    </lineage>
</organism>
<keyword evidence="7" id="KW-1185">Reference proteome</keyword>
<evidence type="ECO:0000256" key="1">
    <source>
        <dbReference type="ARBA" id="ARBA00007228"/>
    </source>
</evidence>
<dbReference type="AlphaFoldDB" id="A0A4Q7JCH1"/>
<dbReference type="InterPro" id="IPR051259">
    <property type="entry name" value="rRNA_Methyltransferase"/>
</dbReference>
<evidence type="ECO:0000313" key="7">
    <source>
        <dbReference type="Proteomes" id="UP000292003"/>
    </source>
</evidence>
<dbReference type="Gene3D" id="3.40.1280.10">
    <property type="match status" value="1"/>
</dbReference>
<dbReference type="InterPro" id="IPR029026">
    <property type="entry name" value="tRNA_m1G_MTases_N"/>
</dbReference>
<evidence type="ECO:0000256" key="3">
    <source>
        <dbReference type="ARBA" id="ARBA00022679"/>
    </source>
</evidence>
<dbReference type="SUPFAM" id="SSF75217">
    <property type="entry name" value="alpha/beta knot"/>
    <property type="match status" value="1"/>
</dbReference>
<dbReference type="InterPro" id="IPR029028">
    <property type="entry name" value="Alpha/beta_knot_MTases"/>
</dbReference>
<dbReference type="RefSeq" id="WP_130473774.1">
    <property type="nucleotide sequence ID" value="NZ_SFCC01000002.1"/>
</dbReference>
<dbReference type="GO" id="GO:0003723">
    <property type="term" value="F:RNA binding"/>
    <property type="evidence" value="ECO:0007669"/>
    <property type="project" value="InterPro"/>
</dbReference>